<organism evidence="8 9">
    <name type="scientific">Desulfonema ishimotonii</name>
    <dbReference type="NCBI Taxonomy" id="45657"/>
    <lineage>
        <taxon>Bacteria</taxon>
        <taxon>Pseudomonadati</taxon>
        <taxon>Thermodesulfobacteriota</taxon>
        <taxon>Desulfobacteria</taxon>
        <taxon>Desulfobacterales</taxon>
        <taxon>Desulfococcaceae</taxon>
        <taxon>Desulfonema</taxon>
    </lineage>
</organism>
<reference evidence="9" key="1">
    <citation type="submission" date="2017-11" db="EMBL/GenBank/DDBJ databases">
        <authorList>
            <person name="Watanabe M."/>
            <person name="Kojima H."/>
        </authorList>
    </citation>
    <scope>NUCLEOTIDE SEQUENCE [LARGE SCALE GENOMIC DNA]</scope>
    <source>
        <strain evidence="9">Tokyo 01</strain>
    </source>
</reference>
<evidence type="ECO:0000256" key="3">
    <source>
        <dbReference type="ARBA" id="ARBA00022840"/>
    </source>
</evidence>
<comment type="similarity">
    <text evidence="1 5">Belongs to the CoaE family.</text>
</comment>
<dbReference type="RefSeq" id="WP_208022544.1">
    <property type="nucleotide sequence ID" value="NZ_BEXT01000001.1"/>
</dbReference>
<dbReference type="PROSITE" id="PS51219">
    <property type="entry name" value="DPCK"/>
    <property type="match status" value="1"/>
</dbReference>
<dbReference type="GO" id="GO:0004140">
    <property type="term" value="F:dephospho-CoA kinase activity"/>
    <property type="evidence" value="ECO:0007669"/>
    <property type="project" value="UniProtKB-UniRule"/>
</dbReference>
<evidence type="ECO:0000313" key="9">
    <source>
        <dbReference type="Proteomes" id="UP000288096"/>
    </source>
</evidence>
<evidence type="ECO:0000256" key="1">
    <source>
        <dbReference type="ARBA" id="ARBA00009018"/>
    </source>
</evidence>
<dbReference type="GO" id="GO:0005524">
    <property type="term" value="F:ATP binding"/>
    <property type="evidence" value="ECO:0007669"/>
    <property type="project" value="UniProtKB-UniRule"/>
</dbReference>
<keyword evidence="5" id="KW-0808">Transferase</keyword>
<keyword evidence="4 5" id="KW-0173">Coenzyme A biosynthesis</keyword>
<dbReference type="HAMAP" id="MF_00376">
    <property type="entry name" value="Dephospho_CoA_kinase"/>
    <property type="match status" value="1"/>
</dbReference>
<dbReference type="Proteomes" id="UP000288096">
    <property type="component" value="Unassembled WGS sequence"/>
</dbReference>
<evidence type="ECO:0000256" key="5">
    <source>
        <dbReference type="HAMAP-Rule" id="MF_00376"/>
    </source>
</evidence>
<evidence type="ECO:0000256" key="4">
    <source>
        <dbReference type="ARBA" id="ARBA00022993"/>
    </source>
</evidence>
<name>A0A401FV91_9BACT</name>
<evidence type="ECO:0000313" key="8">
    <source>
        <dbReference type="EMBL" id="GBC60864.1"/>
    </source>
</evidence>
<sequence>MIVAGLTGGIATGKSTVSDFFSAAGAQIIDADRIAREVVEKGKPAWREITAHFGQDILLPDGEIDRQRLGDIIFSAPKEKQILNRIVHPHVFREMETQRQQIQNSSPDAIVIQDVPLLIESGMHKHLKPVIVVYVPEKFQLERLMKRDNISEAAARARIAAQMPIEEKKKQADIVIDNSGSREQTRTQTLKIYRCLEQQQAMKSHIPSDTPTGSYPPHQF</sequence>
<comment type="catalytic activity">
    <reaction evidence="5">
        <text>3'-dephospho-CoA + ATP = ADP + CoA + H(+)</text>
        <dbReference type="Rhea" id="RHEA:18245"/>
        <dbReference type="ChEBI" id="CHEBI:15378"/>
        <dbReference type="ChEBI" id="CHEBI:30616"/>
        <dbReference type="ChEBI" id="CHEBI:57287"/>
        <dbReference type="ChEBI" id="CHEBI:57328"/>
        <dbReference type="ChEBI" id="CHEBI:456216"/>
        <dbReference type="EC" id="2.7.1.24"/>
    </reaction>
</comment>
<dbReference type="Pfam" id="PF01121">
    <property type="entry name" value="CoaE"/>
    <property type="match status" value="1"/>
</dbReference>
<dbReference type="EMBL" id="BEXT01000001">
    <property type="protein sequence ID" value="GBC60864.1"/>
    <property type="molecule type" value="Genomic_DNA"/>
</dbReference>
<feature type="binding site" evidence="5">
    <location>
        <begin position="11"/>
        <end position="16"/>
    </location>
    <ligand>
        <name>ATP</name>
        <dbReference type="ChEBI" id="CHEBI:30616"/>
    </ligand>
</feature>
<keyword evidence="5 8" id="KW-0418">Kinase</keyword>
<keyword evidence="2 5" id="KW-0547">Nucleotide-binding</keyword>
<gene>
    <name evidence="5" type="primary">coaE</name>
    <name evidence="8" type="ORF">DENIS_1823</name>
</gene>
<dbReference type="AlphaFoldDB" id="A0A401FV91"/>
<dbReference type="InterPro" id="IPR001977">
    <property type="entry name" value="Depp_CoAkinase"/>
</dbReference>
<dbReference type="PANTHER" id="PTHR10695">
    <property type="entry name" value="DEPHOSPHO-COA KINASE-RELATED"/>
    <property type="match status" value="1"/>
</dbReference>
<dbReference type="CDD" id="cd02022">
    <property type="entry name" value="DPCK"/>
    <property type="match status" value="1"/>
</dbReference>
<dbReference type="EC" id="2.7.1.24" evidence="5 6"/>
<dbReference type="GO" id="GO:0005737">
    <property type="term" value="C:cytoplasm"/>
    <property type="evidence" value="ECO:0007669"/>
    <property type="project" value="UniProtKB-SubCell"/>
</dbReference>
<comment type="pathway">
    <text evidence="5">Cofactor biosynthesis; coenzyme A biosynthesis; CoA from (R)-pantothenate: step 5/5.</text>
</comment>
<proteinExistence type="inferred from homology"/>
<dbReference type="SUPFAM" id="SSF52540">
    <property type="entry name" value="P-loop containing nucleoside triphosphate hydrolases"/>
    <property type="match status" value="1"/>
</dbReference>
<evidence type="ECO:0000256" key="6">
    <source>
        <dbReference type="NCBIfam" id="TIGR00152"/>
    </source>
</evidence>
<dbReference type="InterPro" id="IPR027417">
    <property type="entry name" value="P-loop_NTPase"/>
</dbReference>
<comment type="caution">
    <text evidence="8">The sequence shown here is derived from an EMBL/GenBank/DDBJ whole genome shotgun (WGS) entry which is preliminary data.</text>
</comment>
<protein>
    <recommendedName>
        <fullName evidence="5 6">Dephospho-CoA kinase</fullName>
        <ecNumber evidence="5 6">2.7.1.24</ecNumber>
    </recommendedName>
    <alternativeName>
        <fullName evidence="5">Dephosphocoenzyme A kinase</fullName>
    </alternativeName>
</protein>
<evidence type="ECO:0000256" key="7">
    <source>
        <dbReference type="SAM" id="MobiDB-lite"/>
    </source>
</evidence>
<feature type="region of interest" description="Disordered" evidence="7">
    <location>
        <begin position="201"/>
        <end position="220"/>
    </location>
</feature>
<dbReference type="UniPathway" id="UPA00241">
    <property type="reaction ID" value="UER00356"/>
</dbReference>
<dbReference type="PANTHER" id="PTHR10695:SF46">
    <property type="entry name" value="BIFUNCTIONAL COENZYME A SYNTHASE-RELATED"/>
    <property type="match status" value="1"/>
</dbReference>
<dbReference type="FunFam" id="3.40.50.300:FF:000485">
    <property type="entry name" value="Dephospho-CoA kinase CAB5"/>
    <property type="match status" value="1"/>
</dbReference>
<dbReference type="Gene3D" id="3.40.50.300">
    <property type="entry name" value="P-loop containing nucleotide triphosphate hydrolases"/>
    <property type="match status" value="1"/>
</dbReference>
<accession>A0A401FV91</accession>
<reference evidence="9" key="2">
    <citation type="submission" date="2019-01" db="EMBL/GenBank/DDBJ databases">
        <title>Genome sequence of Desulfonema ishimotonii strain Tokyo 01.</title>
        <authorList>
            <person name="Fukui M."/>
        </authorList>
    </citation>
    <scope>NUCLEOTIDE SEQUENCE [LARGE SCALE GENOMIC DNA]</scope>
    <source>
        <strain evidence="9">Tokyo 01</strain>
    </source>
</reference>
<keyword evidence="3 5" id="KW-0067">ATP-binding</keyword>
<dbReference type="GO" id="GO:0015937">
    <property type="term" value="P:coenzyme A biosynthetic process"/>
    <property type="evidence" value="ECO:0007669"/>
    <property type="project" value="UniProtKB-UniRule"/>
</dbReference>
<dbReference type="NCBIfam" id="TIGR00152">
    <property type="entry name" value="dephospho-CoA kinase"/>
    <property type="match status" value="1"/>
</dbReference>
<feature type="compositionally biased region" description="Polar residues" evidence="7">
    <location>
        <begin position="201"/>
        <end position="213"/>
    </location>
</feature>
<evidence type="ECO:0000256" key="2">
    <source>
        <dbReference type="ARBA" id="ARBA00022741"/>
    </source>
</evidence>
<comment type="subcellular location">
    <subcellularLocation>
        <location evidence="5">Cytoplasm</location>
    </subcellularLocation>
</comment>
<keyword evidence="5" id="KW-0963">Cytoplasm</keyword>
<keyword evidence="9" id="KW-1185">Reference proteome</keyword>
<comment type="function">
    <text evidence="5">Catalyzes the phosphorylation of the 3'-hydroxyl group of dephosphocoenzyme A to form coenzyme A.</text>
</comment>